<sequence length="176" mass="20425">MFTLPKRDYYYSLVPDIGWPQDELPPMAPQDSIPKIVNYLFSHVVVIPNRLALKTLEGMCKRIQSDEQTRDTQLNNLINHVTLQNRLSSPCINVRKTRDGRIQVGGAKYHMSTVLIRLFCYPGVEKENLIESEEHSRIQGTNYICVNPDHYSVRDYSQPVYPVSVDYSIKKRPRFP</sequence>
<dbReference type="Gene3D" id="3.90.520.10">
    <property type="entry name" value="SMAD MH1 domain"/>
    <property type="match status" value="1"/>
</dbReference>
<protein>
    <submittedName>
        <fullName evidence="6">(pine wood nematode) hypothetical protein</fullName>
    </submittedName>
    <submittedName>
        <fullName evidence="10">MH1 domain-containing protein</fullName>
    </submittedName>
</protein>
<evidence type="ECO:0000256" key="2">
    <source>
        <dbReference type="ARBA" id="ARBA00023015"/>
    </source>
</evidence>
<dbReference type="Proteomes" id="UP000582659">
    <property type="component" value="Unassembled WGS sequence"/>
</dbReference>
<evidence type="ECO:0000256" key="3">
    <source>
        <dbReference type="ARBA" id="ARBA00023163"/>
    </source>
</evidence>
<gene>
    <name evidence="6" type="ORF">BXYJ_LOCUS7030</name>
</gene>
<dbReference type="GO" id="GO:0030154">
    <property type="term" value="P:cell differentiation"/>
    <property type="evidence" value="ECO:0007669"/>
    <property type="project" value="TreeGrafter"/>
</dbReference>
<dbReference type="PANTHER" id="PTHR13703:SF45">
    <property type="entry name" value="MOTHERS AGAINST DECAPENTAPLEGIC HOMOLOG"/>
    <property type="match status" value="1"/>
</dbReference>
<evidence type="ECO:0000313" key="6">
    <source>
        <dbReference type="EMBL" id="CAD5222062.1"/>
    </source>
</evidence>
<dbReference type="InterPro" id="IPR036578">
    <property type="entry name" value="SMAD_MH1_sf"/>
</dbReference>
<dbReference type="Proteomes" id="UP000095284">
    <property type="component" value="Unplaced"/>
</dbReference>
<dbReference type="InterPro" id="IPR013019">
    <property type="entry name" value="MAD_homology_MH1"/>
</dbReference>
<dbReference type="Pfam" id="PF03165">
    <property type="entry name" value="MH1"/>
    <property type="match status" value="1"/>
</dbReference>
<keyword evidence="4" id="KW-0539">Nucleus</keyword>
<dbReference type="PANTHER" id="PTHR13703">
    <property type="entry name" value="SMAD"/>
    <property type="match status" value="1"/>
</dbReference>
<comment type="subcellular location">
    <subcellularLocation>
        <location evidence="1">Nucleus</location>
    </subcellularLocation>
</comment>
<keyword evidence="2" id="KW-0805">Transcription regulation</keyword>
<dbReference type="InterPro" id="IPR013790">
    <property type="entry name" value="Dwarfin"/>
</dbReference>
<dbReference type="SMR" id="A0A1I7S029"/>
<keyword evidence="3" id="KW-0804">Transcription</keyword>
<evidence type="ECO:0000313" key="9">
    <source>
        <dbReference type="Proteomes" id="UP000659654"/>
    </source>
</evidence>
<accession>A0A1I7S029</accession>
<dbReference type="Proteomes" id="UP000659654">
    <property type="component" value="Unassembled WGS sequence"/>
</dbReference>
<dbReference type="GO" id="GO:0060395">
    <property type="term" value="P:SMAD protein signal transduction"/>
    <property type="evidence" value="ECO:0007669"/>
    <property type="project" value="TreeGrafter"/>
</dbReference>
<evidence type="ECO:0000313" key="7">
    <source>
        <dbReference type="EMBL" id="CAG9109058.1"/>
    </source>
</evidence>
<keyword evidence="9" id="KW-1185">Reference proteome</keyword>
<dbReference type="GO" id="GO:0051239">
    <property type="term" value="P:regulation of multicellular organismal process"/>
    <property type="evidence" value="ECO:0007669"/>
    <property type="project" value="UniProtKB-ARBA"/>
</dbReference>
<dbReference type="GO" id="GO:0071144">
    <property type="term" value="C:heteromeric SMAD protein complex"/>
    <property type="evidence" value="ECO:0007669"/>
    <property type="project" value="TreeGrafter"/>
</dbReference>
<evidence type="ECO:0000313" key="10">
    <source>
        <dbReference type="WBParaSite" id="BXY_0635200.1"/>
    </source>
</evidence>
<reference evidence="7" key="2">
    <citation type="submission" date="2020-08" db="EMBL/GenBank/DDBJ databases">
        <authorList>
            <person name="Kikuchi T."/>
        </authorList>
    </citation>
    <scope>NUCLEOTIDE SEQUENCE</scope>
    <source>
        <strain evidence="6">Ka4C1</strain>
    </source>
</reference>
<dbReference type="GO" id="GO:0000981">
    <property type="term" value="F:DNA-binding transcription factor activity, RNA polymerase II-specific"/>
    <property type="evidence" value="ECO:0007669"/>
    <property type="project" value="TreeGrafter"/>
</dbReference>
<dbReference type="GO" id="GO:0000978">
    <property type="term" value="F:RNA polymerase II cis-regulatory region sequence-specific DNA binding"/>
    <property type="evidence" value="ECO:0007669"/>
    <property type="project" value="TreeGrafter"/>
</dbReference>
<evidence type="ECO:0000313" key="8">
    <source>
        <dbReference type="Proteomes" id="UP000095284"/>
    </source>
</evidence>
<dbReference type="AlphaFoldDB" id="A0A1I7S029"/>
<dbReference type="WBParaSite" id="BXY_0635200.1">
    <property type="protein sequence ID" value="BXY_0635200.1"/>
    <property type="gene ID" value="BXY_0635200"/>
</dbReference>
<dbReference type="InterPro" id="IPR003619">
    <property type="entry name" value="MAD_homology1_Dwarfin-type"/>
</dbReference>
<dbReference type="PROSITE" id="PS51075">
    <property type="entry name" value="MH1"/>
    <property type="match status" value="1"/>
</dbReference>
<dbReference type="EMBL" id="CAJFDI010000003">
    <property type="protein sequence ID" value="CAD5222062.1"/>
    <property type="molecule type" value="Genomic_DNA"/>
</dbReference>
<dbReference type="SMART" id="SM00523">
    <property type="entry name" value="DWA"/>
    <property type="match status" value="1"/>
</dbReference>
<evidence type="ECO:0000256" key="4">
    <source>
        <dbReference type="ARBA" id="ARBA00023242"/>
    </source>
</evidence>
<reference evidence="10" key="1">
    <citation type="submission" date="2016-11" db="UniProtKB">
        <authorList>
            <consortium name="WormBaseParasite"/>
        </authorList>
    </citation>
    <scope>IDENTIFICATION</scope>
</reference>
<dbReference type="GO" id="GO:0009653">
    <property type="term" value="P:anatomical structure morphogenesis"/>
    <property type="evidence" value="ECO:0007669"/>
    <property type="project" value="TreeGrafter"/>
</dbReference>
<feature type="domain" description="MH1" evidence="5">
    <location>
        <begin position="35"/>
        <end position="160"/>
    </location>
</feature>
<name>A0A1I7S029_BURXY</name>
<evidence type="ECO:0000256" key="1">
    <source>
        <dbReference type="ARBA" id="ARBA00004123"/>
    </source>
</evidence>
<dbReference type="EMBL" id="CAJFCV020000003">
    <property type="protein sequence ID" value="CAG9109058.1"/>
    <property type="molecule type" value="Genomic_DNA"/>
</dbReference>
<dbReference type="OrthoDB" id="5891264at2759"/>
<dbReference type="SUPFAM" id="SSF56366">
    <property type="entry name" value="SMAD MH1 domain"/>
    <property type="match status" value="1"/>
</dbReference>
<organism evidence="8 10">
    <name type="scientific">Bursaphelenchus xylophilus</name>
    <name type="common">Pinewood nematode worm</name>
    <name type="synonym">Aphelenchoides xylophilus</name>
    <dbReference type="NCBI Taxonomy" id="6326"/>
    <lineage>
        <taxon>Eukaryota</taxon>
        <taxon>Metazoa</taxon>
        <taxon>Ecdysozoa</taxon>
        <taxon>Nematoda</taxon>
        <taxon>Chromadorea</taxon>
        <taxon>Rhabditida</taxon>
        <taxon>Tylenchina</taxon>
        <taxon>Tylenchomorpha</taxon>
        <taxon>Aphelenchoidea</taxon>
        <taxon>Aphelenchoididae</taxon>
        <taxon>Bursaphelenchus</taxon>
    </lineage>
</organism>
<evidence type="ECO:0000259" key="5">
    <source>
        <dbReference type="PROSITE" id="PS51075"/>
    </source>
</evidence>
<proteinExistence type="predicted"/>
<dbReference type="GO" id="GO:0070411">
    <property type="term" value="F:I-SMAD binding"/>
    <property type="evidence" value="ECO:0007669"/>
    <property type="project" value="TreeGrafter"/>
</dbReference>
<dbReference type="GO" id="GO:0030509">
    <property type="term" value="P:BMP signaling pathway"/>
    <property type="evidence" value="ECO:0007669"/>
    <property type="project" value="TreeGrafter"/>
</dbReference>